<evidence type="ECO:0000313" key="3">
    <source>
        <dbReference type="Proteomes" id="UP000011761"/>
    </source>
</evidence>
<dbReference type="HOGENOM" id="CLU_067855_0_1_1"/>
<sequence>MTALAAQQQATGLFARASALKDMAMKALNPAERQKMMQEAYDKELEANGKSKWASRLTSGPWQGGMGGAGIGGGVGMGLGTVVGTVVGGVVSLPTTALGGLVGAGVGGITGPFVKLDQKKAKEVEARERAKGKSDEEVAEAVKKEAVTEDPSGEADADAGEGASDEPAQSSGHGAEFSQPEQGSAKRNLERQHSGGGVPTQQQDAASETPTKARKKPKKIEVRSGKKAKSDA</sequence>
<dbReference type="EMBL" id="KB445557">
    <property type="protein sequence ID" value="EMC95458.1"/>
    <property type="molecule type" value="Genomic_DNA"/>
</dbReference>
<organism evidence="2 3">
    <name type="scientific">Baudoinia panamericana (strain UAMH 10762)</name>
    <name type="common">Angels' share fungus</name>
    <name type="synonym">Baudoinia compniacensis (strain UAMH 10762)</name>
    <dbReference type="NCBI Taxonomy" id="717646"/>
    <lineage>
        <taxon>Eukaryota</taxon>
        <taxon>Fungi</taxon>
        <taxon>Dikarya</taxon>
        <taxon>Ascomycota</taxon>
        <taxon>Pezizomycotina</taxon>
        <taxon>Dothideomycetes</taxon>
        <taxon>Dothideomycetidae</taxon>
        <taxon>Mycosphaerellales</taxon>
        <taxon>Teratosphaeriaceae</taxon>
        <taxon>Baudoinia</taxon>
    </lineage>
</organism>
<keyword evidence="3" id="KW-1185">Reference proteome</keyword>
<evidence type="ECO:0000313" key="2">
    <source>
        <dbReference type="EMBL" id="EMC95458.1"/>
    </source>
</evidence>
<dbReference type="KEGG" id="bcom:BAUCODRAFT_542272"/>
<evidence type="ECO:0008006" key="4">
    <source>
        <dbReference type="Google" id="ProtNLM"/>
    </source>
</evidence>
<dbReference type="eggNOG" id="ENOG502SQUK">
    <property type="taxonomic scope" value="Eukaryota"/>
</dbReference>
<dbReference type="OrthoDB" id="4158987at2759"/>
<accession>M2MV50</accession>
<feature type="compositionally biased region" description="Basic and acidic residues" evidence="1">
    <location>
        <begin position="219"/>
        <end position="232"/>
    </location>
</feature>
<dbReference type="AlphaFoldDB" id="M2MV50"/>
<feature type="compositionally biased region" description="Polar residues" evidence="1">
    <location>
        <begin position="199"/>
        <end position="210"/>
    </location>
</feature>
<evidence type="ECO:0000256" key="1">
    <source>
        <dbReference type="SAM" id="MobiDB-lite"/>
    </source>
</evidence>
<name>M2MV50_BAUPA</name>
<feature type="compositionally biased region" description="Basic and acidic residues" evidence="1">
    <location>
        <begin position="126"/>
        <end position="147"/>
    </location>
</feature>
<proteinExistence type="predicted"/>
<feature type="region of interest" description="Disordered" evidence="1">
    <location>
        <begin position="126"/>
        <end position="232"/>
    </location>
</feature>
<dbReference type="RefSeq" id="XP_007677915.1">
    <property type="nucleotide sequence ID" value="XM_007679725.1"/>
</dbReference>
<dbReference type="Proteomes" id="UP000011761">
    <property type="component" value="Unassembled WGS sequence"/>
</dbReference>
<reference evidence="2 3" key="1">
    <citation type="journal article" date="2012" name="PLoS Pathog.">
        <title>Diverse lifestyles and strategies of plant pathogenesis encoded in the genomes of eighteen Dothideomycetes fungi.</title>
        <authorList>
            <person name="Ohm R.A."/>
            <person name="Feau N."/>
            <person name="Henrissat B."/>
            <person name="Schoch C.L."/>
            <person name="Horwitz B.A."/>
            <person name="Barry K.W."/>
            <person name="Condon B.J."/>
            <person name="Copeland A.C."/>
            <person name="Dhillon B."/>
            <person name="Glaser F."/>
            <person name="Hesse C.N."/>
            <person name="Kosti I."/>
            <person name="LaButti K."/>
            <person name="Lindquist E.A."/>
            <person name="Lucas S."/>
            <person name="Salamov A.A."/>
            <person name="Bradshaw R.E."/>
            <person name="Ciuffetti L."/>
            <person name="Hamelin R.C."/>
            <person name="Kema G.H.J."/>
            <person name="Lawrence C."/>
            <person name="Scott J.A."/>
            <person name="Spatafora J.W."/>
            <person name="Turgeon B.G."/>
            <person name="de Wit P.J.G.M."/>
            <person name="Zhong S."/>
            <person name="Goodwin S.B."/>
            <person name="Grigoriev I.V."/>
        </authorList>
    </citation>
    <scope>NUCLEOTIDE SEQUENCE [LARGE SCALE GENOMIC DNA]</scope>
    <source>
        <strain evidence="2 3">UAMH 10762</strain>
    </source>
</reference>
<dbReference type="GeneID" id="19115320"/>
<protein>
    <recommendedName>
        <fullName evidence="4">Glycine zipper domain-containing protein</fullName>
    </recommendedName>
</protein>
<gene>
    <name evidence="2" type="ORF">BAUCODRAFT_542272</name>
</gene>